<name>A0ABQ6MBN5_9STRA</name>
<accession>A0ABQ6MBN5</accession>
<proteinExistence type="predicted"/>
<dbReference type="Proteomes" id="UP001165060">
    <property type="component" value="Unassembled WGS sequence"/>
</dbReference>
<feature type="compositionally biased region" description="Low complexity" evidence="1">
    <location>
        <begin position="78"/>
        <end position="87"/>
    </location>
</feature>
<feature type="compositionally biased region" description="Basic residues" evidence="1">
    <location>
        <begin position="26"/>
        <end position="36"/>
    </location>
</feature>
<protein>
    <submittedName>
        <fullName evidence="2">Uncharacterized protein</fullName>
    </submittedName>
</protein>
<evidence type="ECO:0000313" key="3">
    <source>
        <dbReference type="Proteomes" id="UP001165060"/>
    </source>
</evidence>
<organism evidence="2 3">
    <name type="scientific">Tetraparma gracilis</name>
    <dbReference type="NCBI Taxonomy" id="2962635"/>
    <lineage>
        <taxon>Eukaryota</taxon>
        <taxon>Sar</taxon>
        <taxon>Stramenopiles</taxon>
        <taxon>Ochrophyta</taxon>
        <taxon>Bolidophyceae</taxon>
        <taxon>Parmales</taxon>
        <taxon>Triparmaceae</taxon>
        <taxon>Tetraparma</taxon>
    </lineage>
</organism>
<feature type="region of interest" description="Disordered" evidence="1">
    <location>
        <begin position="1"/>
        <end position="47"/>
    </location>
</feature>
<feature type="region of interest" description="Disordered" evidence="1">
    <location>
        <begin position="78"/>
        <end position="112"/>
    </location>
</feature>
<comment type="caution">
    <text evidence="2">The sequence shown here is derived from an EMBL/GenBank/DDBJ whole genome shotgun (WGS) entry which is preliminary data.</text>
</comment>
<dbReference type="EMBL" id="BRYB01002639">
    <property type="protein sequence ID" value="GMI23109.1"/>
    <property type="molecule type" value="Genomic_DNA"/>
</dbReference>
<evidence type="ECO:0000313" key="2">
    <source>
        <dbReference type="EMBL" id="GMI23109.1"/>
    </source>
</evidence>
<evidence type="ECO:0000256" key="1">
    <source>
        <dbReference type="SAM" id="MobiDB-lite"/>
    </source>
</evidence>
<feature type="compositionally biased region" description="Pro residues" evidence="1">
    <location>
        <begin position="1"/>
        <end position="12"/>
    </location>
</feature>
<gene>
    <name evidence="2" type="ORF">TeGR_g8182</name>
</gene>
<reference evidence="2 3" key="1">
    <citation type="journal article" date="2023" name="Commun. Biol.">
        <title>Genome analysis of Parmales, the sister group of diatoms, reveals the evolutionary specialization of diatoms from phago-mixotrophs to photoautotrophs.</title>
        <authorList>
            <person name="Ban H."/>
            <person name="Sato S."/>
            <person name="Yoshikawa S."/>
            <person name="Yamada K."/>
            <person name="Nakamura Y."/>
            <person name="Ichinomiya M."/>
            <person name="Sato N."/>
            <person name="Blanc-Mathieu R."/>
            <person name="Endo H."/>
            <person name="Kuwata A."/>
            <person name="Ogata H."/>
        </authorList>
    </citation>
    <scope>NUCLEOTIDE SEQUENCE [LARGE SCALE GENOMIC DNA]</scope>
</reference>
<keyword evidence="3" id="KW-1185">Reference proteome</keyword>
<sequence>MAPQSPSPPPGTNPKSGVSPKAPSRSPKRANSKKLKGSGGSKKNVSTTPTLAAAGDVASLANQVGDLLMDIDLSSIASPKPAAPARSILKTNGSQRGSGRGIKFSPEDKTGNSNVATILTEMDETNHAKAQKEYESDVSDLLNTFSNNEIKSRALVTNRQEGVLSHAKALEDNATTMNDTFLSTIDKSAQLAVGVQATFVFDEDATFDAIEAFSDDEAEADEEVDQEAALANAMFSDVDAEQNCD</sequence>